<dbReference type="EMBL" id="WFKJ01000023">
    <property type="protein sequence ID" value="KAB7890562.1"/>
    <property type="molecule type" value="Genomic_DNA"/>
</dbReference>
<dbReference type="Pfam" id="PF04023">
    <property type="entry name" value="FeoA"/>
    <property type="match status" value="1"/>
</dbReference>
<gene>
    <name evidence="4" type="ORF">GBG18_08525</name>
    <name evidence="3" type="ORF">GBG19_03650</name>
</gene>
<dbReference type="PANTHER" id="PTHR42954:SF2">
    <property type="entry name" value="FE(2+) TRANSPORT PROTEIN A"/>
    <property type="match status" value="1"/>
</dbReference>
<evidence type="ECO:0000256" key="1">
    <source>
        <dbReference type="ARBA" id="ARBA00023004"/>
    </source>
</evidence>
<protein>
    <submittedName>
        <fullName evidence="3">Ferrous iron transport protein A</fullName>
    </submittedName>
</protein>
<organism evidence="3 6">
    <name type="scientific">Poseidonibacter ostreae</name>
    <dbReference type="NCBI Taxonomy" id="2654171"/>
    <lineage>
        <taxon>Bacteria</taxon>
        <taxon>Pseudomonadati</taxon>
        <taxon>Campylobacterota</taxon>
        <taxon>Epsilonproteobacteria</taxon>
        <taxon>Campylobacterales</taxon>
        <taxon>Arcobacteraceae</taxon>
        <taxon>Poseidonibacter</taxon>
    </lineage>
</organism>
<name>A0A6L4WV20_9BACT</name>
<dbReference type="Proteomes" id="UP000461010">
    <property type="component" value="Unassembled WGS sequence"/>
</dbReference>
<evidence type="ECO:0000259" key="2">
    <source>
        <dbReference type="SMART" id="SM00899"/>
    </source>
</evidence>
<evidence type="ECO:0000313" key="4">
    <source>
        <dbReference type="EMBL" id="KAB7890562.1"/>
    </source>
</evidence>
<proteinExistence type="predicted"/>
<dbReference type="GO" id="GO:0046914">
    <property type="term" value="F:transition metal ion binding"/>
    <property type="evidence" value="ECO:0007669"/>
    <property type="project" value="InterPro"/>
</dbReference>
<dbReference type="RefSeq" id="WP_152190203.1">
    <property type="nucleotide sequence ID" value="NZ_WFKI01000022.1"/>
</dbReference>
<dbReference type="Gene3D" id="2.30.30.90">
    <property type="match status" value="1"/>
</dbReference>
<dbReference type="Proteomes" id="UP000472839">
    <property type="component" value="Unassembled WGS sequence"/>
</dbReference>
<dbReference type="AlphaFoldDB" id="A0A6L4WV20"/>
<dbReference type="SUPFAM" id="SSF50037">
    <property type="entry name" value="C-terminal domain of transcriptional repressors"/>
    <property type="match status" value="1"/>
</dbReference>
<sequence length="75" mass="8424">MTLDKLNIGDIAVIKAVNCESELKNRFYSFGMVKGSKVTVEEITLARSTMEVKIKNTKVAIRFSEAAKIEIEDEQ</sequence>
<dbReference type="InterPro" id="IPR052713">
    <property type="entry name" value="FeoA"/>
</dbReference>
<accession>A0A6L4WV20</accession>
<dbReference type="InterPro" id="IPR007167">
    <property type="entry name" value="Fe-transptr_FeoA-like"/>
</dbReference>
<feature type="domain" description="Ferrous iron transporter FeoA-like" evidence="2">
    <location>
        <begin position="1"/>
        <end position="73"/>
    </location>
</feature>
<dbReference type="PANTHER" id="PTHR42954">
    <property type="entry name" value="FE(2+) TRANSPORT PROTEIN A"/>
    <property type="match status" value="1"/>
</dbReference>
<dbReference type="SMART" id="SM00899">
    <property type="entry name" value="FeoA"/>
    <property type="match status" value="1"/>
</dbReference>
<evidence type="ECO:0000313" key="6">
    <source>
        <dbReference type="Proteomes" id="UP000472839"/>
    </source>
</evidence>
<comment type="caution">
    <text evidence="3">The sequence shown here is derived from an EMBL/GenBank/DDBJ whole genome shotgun (WGS) entry which is preliminary data.</text>
</comment>
<reference evidence="5 6" key="1">
    <citation type="submission" date="2019-10" db="EMBL/GenBank/DDBJ databases">
        <title>Poseidonibacter ostreae sp. nov., isolated from the gut of the Ostrea denselamellosa.</title>
        <authorList>
            <person name="Choi A."/>
        </authorList>
    </citation>
    <scope>NUCLEOTIDE SEQUENCE [LARGE SCALE GENOMIC DNA]</scope>
    <source>
        <strain evidence="3 6">SJOD-M-33</strain>
        <strain evidence="4 5">SJOD-M-5</strain>
    </source>
</reference>
<dbReference type="InterPro" id="IPR038157">
    <property type="entry name" value="FeoA_core_dom"/>
</dbReference>
<keyword evidence="5" id="KW-1185">Reference proteome</keyword>
<dbReference type="InterPro" id="IPR008988">
    <property type="entry name" value="Transcriptional_repressor_C"/>
</dbReference>
<keyword evidence="1" id="KW-0408">Iron</keyword>
<evidence type="ECO:0000313" key="5">
    <source>
        <dbReference type="Proteomes" id="UP000461010"/>
    </source>
</evidence>
<evidence type="ECO:0000313" key="3">
    <source>
        <dbReference type="EMBL" id="KAB7890332.1"/>
    </source>
</evidence>
<dbReference type="EMBL" id="WFKK01000006">
    <property type="protein sequence ID" value="KAB7890332.1"/>
    <property type="molecule type" value="Genomic_DNA"/>
</dbReference>